<name>L9X965_9EURY</name>
<keyword evidence="5 7" id="KW-1133">Transmembrane helix</keyword>
<feature type="transmembrane region" description="Helical" evidence="7">
    <location>
        <begin position="103"/>
        <end position="122"/>
    </location>
</feature>
<dbReference type="PANTHER" id="PTHR30047:SF7">
    <property type="entry name" value="HIGH-AFFINITY CHOLINE TRANSPORT PROTEIN"/>
    <property type="match status" value="1"/>
</dbReference>
<keyword evidence="9" id="KW-1185">Reference proteome</keyword>
<evidence type="ECO:0000256" key="3">
    <source>
        <dbReference type="ARBA" id="ARBA00022475"/>
    </source>
</evidence>
<evidence type="ECO:0000256" key="4">
    <source>
        <dbReference type="ARBA" id="ARBA00022692"/>
    </source>
</evidence>
<dbReference type="GO" id="GO:0005886">
    <property type="term" value="C:plasma membrane"/>
    <property type="evidence" value="ECO:0007669"/>
    <property type="project" value="UniProtKB-SubCell"/>
</dbReference>
<dbReference type="Proteomes" id="UP000011688">
    <property type="component" value="Unassembled WGS sequence"/>
</dbReference>
<dbReference type="RefSeq" id="WP_005555770.1">
    <property type="nucleotide sequence ID" value="NZ_AOIB01000021.1"/>
</dbReference>
<dbReference type="InterPro" id="IPR000060">
    <property type="entry name" value="BCCT_transptr"/>
</dbReference>
<keyword evidence="3" id="KW-1003">Cell membrane</keyword>
<dbReference type="GO" id="GO:0022857">
    <property type="term" value="F:transmembrane transporter activity"/>
    <property type="evidence" value="ECO:0007669"/>
    <property type="project" value="InterPro"/>
</dbReference>
<comment type="caution">
    <text evidence="8">The sequence shown here is derived from an EMBL/GenBank/DDBJ whole genome shotgun (WGS) entry which is preliminary data.</text>
</comment>
<accession>L9X965</accession>
<feature type="transmembrane region" description="Helical" evidence="7">
    <location>
        <begin position="46"/>
        <end position="64"/>
    </location>
</feature>
<dbReference type="eggNOG" id="arCOG04540">
    <property type="taxonomic scope" value="Archaea"/>
</dbReference>
<feature type="transmembrane region" description="Helical" evidence="7">
    <location>
        <begin position="440"/>
        <end position="459"/>
    </location>
</feature>
<evidence type="ECO:0000256" key="5">
    <source>
        <dbReference type="ARBA" id="ARBA00022989"/>
    </source>
</evidence>
<feature type="transmembrane region" description="Helical" evidence="7">
    <location>
        <begin position="541"/>
        <end position="558"/>
    </location>
</feature>
<evidence type="ECO:0000256" key="2">
    <source>
        <dbReference type="ARBA" id="ARBA00022448"/>
    </source>
</evidence>
<sequence length="618" mass="65101">MGLQGVGPVERVLRTLLGPLCLLSGAVVAAGFFFPDPVVEAVSGPTWLLLSLVFFGSGLAYLAVLPAESDEDAGAFDPDSLLRVRRLGLADTLEKFLSRQDPIAFGIPVVAFVLFFFGQLLVPAETIRAVDAAQRTVTIYGGWLFAAVMTISVLISLYLLVGPWGTVKLGGPDAEPAYTYPVYFAMFFTAGIAAGIVLWGPAEALFHYETPPPYFGVEPQSEAAAGAALTYTLFHWGISAWSAYVAVGVPIAYYVYQQGAPLRVSTILAPFLGVEHLDSIWCRLVDLLAVFATIGGIATSIALVGDQFLAGIEFQWGVASDTVGSVLFVTGLTFVFVVSAQSGVHRGIRRIAAVTLVLFGLFAALFVAVAPRTAVLEYSSQAVGNSAVHAIPMSIYLGNGPIASAWVADWTIWNWAWWFSWAPFAGLFLAALSRGRRIRTVVLTGVIAPSLATMAWFLLLGSSSLHLQQTGVVDVLGAIDAAGGSEAVAGFPVLESLAIGQFLVFGFLALIVVFMASSADTSTLAVAVLATKREFAPTTGAIVFWGIVQGLVAVSVLVTDSAEVLQATAVLTGAPFALLVLISLVGLVAAFRRHERGRQSIVGAAWAKLGGDTEDEGG</sequence>
<evidence type="ECO:0000313" key="8">
    <source>
        <dbReference type="EMBL" id="ELY58137.1"/>
    </source>
</evidence>
<dbReference type="PANTHER" id="PTHR30047">
    <property type="entry name" value="HIGH-AFFINITY CHOLINE TRANSPORT PROTEIN-RELATED"/>
    <property type="match status" value="1"/>
</dbReference>
<evidence type="ECO:0000256" key="1">
    <source>
        <dbReference type="ARBA" id="ARBA00004651"/>
    </source>
</evidence>
<dbReference type="EMBL" id="AOIB01000021">
    <property type="protein sequence ID" value="ELY58137.1"/>
    <property type="molecule type" value="Genomic_DNA"/>
</dbReference>
<feature type="transmembrane region" description="Helical" evidence="7">
    <location>
        <begin position="284"/>
        <end position="304"/>
    </location>
</feature>
<evidence type="ECO:0000313" key="9">
    <source>
        <dbReference type="Proteomes" id="UP000011688"/>
    </source>
</evidence>
<evidence type="ECO:0000256" key="7">
    <source>
        <dbReference type="SAM" id="Phobius"/>
    </source>
</evidence>
<keyword evidence="6 7" id="KW-0472">Membrane</keyword>
<proteinExistence type="predicted"/>
<evidence type="ECO:0000256" key="6">
    <source>
        <dbReference type="ARBA" id="ARBA00023136"/>
    </source>
</evidence>
<feature type="transmembrane region" description="Helical" evidence="7">
    <location>
        <begin position="142"/>
        <end position="161"/>
    </location>
</feature>
<feature type="transmembrane region" description="Helical" evidence="7">
    <location>
        <begin position="564"/>
        <end position="591"/>
    </location>
</feature>
<gene>
    <name evidence="8" type="ORF">C491_10089</name>
</gene>
<feature type="transmembrane region" description="Helical" evidence="7">
    <location>
        <begin position="502"/>
        <end position="529"/>
    </location>
</feature>
<feature type="transmembrane region" description="Helical" evidence="7">
    <location>
        <begin position="12"/>
        <end position="34"/>
    </location>
</feature>
<reference evidence="8 9" key="1">
    <citation type="journal article" date="2014" name="PLoS Genet.">
        <title>Phylogenetically driven sequencing of extremely halophilic archaea reveals strategies for static and dynamic osmo-response.</title>
        <authorList>
            <person name="Becker E.A."/>
            <person name="Seitzer P.M."/>
            <person name="Tritt A."/>
            <person name="Larsen D."/>
            <person name="Krusor M."/>
            <person name="Yao A.I."/>
            <person name="Wu D."/>
            <person name="Madern D."/>
            <person name="Eisen J.A."/>
            <person name="Darling A.E."/>
            <person name="Facciotti M.T."/>
        </authorList>
    </citation>
    <scope>NUCLEOTIDE SEQUENCE [LARGE SCALE GENOMIC DNA]</scope>
    <source>
        <strain evidence="8 9">DSM 10524</strain>
    </source>
</reference>
<comment type="subcellular location">
    <subcellularLocation>
        <location evidence="1">Cell membrane</location>
        <topology evidence="1">Multi-pass membrane protein</topology>
    </subcellularLocation>
</comment>
<dbReference type="PATRIC" id="fig|1227497.3.peg.2085"/>
<organism evidence="8 9">
    <name type="scientific">Natronococcus amylolyticus DSM 10524</name>
    <dbReference type="NCBI Taxonomy" id="1227497"/>
    <lineage>
        <taxon>Archaea</taxon>
        <taxon>Methanobacteriati</taxon>
        <taxon>Methanobacteriota</taxon>
        <taxon>Stenosarchaea group</taxon>
        <taxon>Halobacteria</taxon>
        <taxon>Halobacteriales</taxon>
        <taxon>Natrialbaceae</taxon>
        <taxon>Natronococcus</taxon>
    </lineage>
</organism>
<feature type="transmembrane region" description="Helical" evidence="7">
    <location>
        <begin position="415"/>
        <end position="433"/>
    </location>
</feature>
<keyword evidence="4 7" id="KW-0812">Transmembrane</keyword>
<protein>
    <submittedName>
        <fullName evidence="8">Glycine betaine transporter BetL</fullName>
    </submittedName>
</protein>
<feature type="transmembrane region" description="Helical" evidence="7">
    <location>
        <begin position="182"/>
        <end position="202"/>
    </location>
</feature>
<feature type="transmembrane region" description="Helical" evidence="7">
    <location>
        <begin position="233"/>
        <end position="256"/>
    </location>
</feature>
<dbReference type="AlphaFoldDB" id="L9X965"/>
<feature type="transmembrane region" description="Helical" evidence="7">
    <location>
        <begin position="316"/>
        <end position="339"/>
    </location>
</feature>
<dbReference type="OrthoDB" id="141573at2157"/>
<dbReference type="Pfam" id="PF02028">
    <property type="entry name" value="BCCT"/>
    <property type="match status" value="1"/>
</dbReference>
<feature type="transmembrane region" description="Helical" evidence="7">
    <location>
        <begin position="351"/>
        <end position="370"/>
    </location>
</feature>
<keyword evidence="2" id="KW-0813">Transport</keyword>